<sequence length="663" mass="77124">MTDPLEDKVVETSPPILSPSTLLADAQQLQEERLFRHFRGWLFSERAKDTSSWTWDYGYDIQRAHERRWVCKLCIHQRVPQPKNFTHTGLQNASKHLFKEHHIRAPEGKTKSSTQLKAESAEKQHRSIADTLTLDPEKPREQAMANSFVKNFDRDHFQRMVMQWIVKSNLSFLTVEDEDLRAIFDYLSPSVGSNIAAQVLDILTAYQITEKIGYFTLDNAENNDTAMGAIGRELGFTGASRRGRCFGHTVNLSAKALLFGKNASAFEEQLSGASALPEADWESWRSKGPVGKLHNLVYDIFRSNRLMYLLRDLQQDAISKASSLRERSRKPLTVVRDNNTRWLSQLYMIRRALKIRPYLILLVVKYKQEWEDENRSKRTGQVRKSAKLPRICEEENKLTDSDWEALRCLEEILTHYENVVRTLEGDGQVRKRRRGFLGSYGNIWDVILGFEELLSKLEQYKLLAAGFPDAEQFRIGINLAWDKLEKYYSALDETPIYYAALALHPAYKWAYFEHTWDTHPEWVDKAKEMVYRVWRTEYANSDILSQADESDDQRPAKRRKFFSPFEANSRHMPARYDSSDDEAVKGDEYETWQGSREASDRRVRDPITYWHERRLKYPRLSRMALDFLTIQPMSAECERLFSAAGRMAVPSRSLLDAQIISIC</sequence>
<evidence type="ECO:0000256" key="1">
    <source>
        <dbReference type="ARBA" id="ARBA00004123"/>
    </source>
</evidence>
<keyword evidence="4" id="KW-0862">Zinc</keyword>
<dbReference type="InterPro" id="IPR012337">
    <property type="entry name" value="RNaseH-like_sf"/>
</dbReference>
<dbReference type="PANTHER" id="PTHR46481">
    <property type="entry name" value="ZINC FINGER BED DOMAIN-CONTAINING PROTEIN 4"/>
    <property type="match status" value="1"/>
</dbReference>
<dbReference type="SUPFAM" id="SSF53098">
    <property type="entry name" value="Ribonuclease H-like"/>
    <property type="match status" value="1"/>
</dbReference>
<comment type="caution">
    <text evidence="8">The sequence shown here is derived from an EMBL/GenBank/DDBJ whole genome shotgun (WGS) entry which is preliminary data.</text>
</comment>
<protein>
    <recommendedName>
        <fullName evidence="7">HAT C-terminal dimerisation domain-containing protein</fullName>
    </recommendedName>
</protein>
<dbReference type="GO" id="GO:0008270">
    <property type="term" value="F:zinc ion binding"/>
    <property type="evidence" value="ECO:0007669"/>
    <property type="project" value="UniProtKB-KW"/>
</dbReference>
<evidence type="ECO:0000256" key="2">
    <source>
        <dbReference type="ARBA" id="ARBA00022723"/>
    </source>
</evidence>
<dbReference type="Pfam" id="PF05699">
    <property type="entry name" value="Dimer_Tnp_hAT"/>
    <property type="match status" value="1"/>
</dbReference>
<evidence type="ECO:0000256" key="5">
    <source>
        <dbReference type="ARBA" id="ARBA00023242"/>
    </source>
</evidence>
<feature type="domain" description="HAT C-terminal dimerisation" evidence="7">
    <location>
        <begin position="604"/>
        <end position="658"/>
    </location>
</feature>
<feature type="compositionally biased region" description="Basic and acidic residues" evidence="6">
    <location>
        <begin position="119"/>
        <end position="128"/>
    </location>
</feature>
<dbReference type="PANTHER" id="PTHR46481:SF10">
    <property type="entry name" value="ZINC FINGER BED DOMAIN-CONTAINING PROTEIN 39"/>
    <property type="match status" value="1"/>
</dbReference>
<dbReference type="AlphaFoldDB" id="A0A5C6SFV0"/>
<evidence type="ECO:0000256" key="3">
    <source>
        <dbReference type="ARBA" id="ARBA00022771"/>
    </source>
</evidence>
<accession>A0A5C6SFV0</accession>
<dbReference type="GO" id="GO:0046983">
    <property type="term" value="F:protein dimerization activity"/>
    <property type="evidence" value="ECO:0007669"/>
    <property type="project" value="InterPro"/>
</dbReference>
<evidence type="ECO:0000313" key="9">
    <source>
        <dbReference type="Proteomes" id="UP000321331"/>
    </source>
</evidence>
<evidence type="ECO:0000259" key="7">
    <source>
        <dbReference type="Pfam" id="PF05699"/>
    </source>
</evidence>
<dbReference type="InterPro" id="IPR008906">
    <property type="entry name" value="HATC_C_dom"/>
</dbReference>
<dbReference type="GO" id="GO:0005634">
    <property type="term" value="C:nucleus"/>
    <property type="evidence" value="ECO:0007669"/>
    <property type="project" value="UniProtKB-SubCell"/>
</dbReference>
<name>A0A5C6SFV0_FUSOC</name>
<evidence type="ECO:0000256" key="4">
    <source>
        <dbReference type="ARBA" id="ARBA00022833"/>
    </source>
</evidence>
<keyword evidence="2" id="KW-0479">Metal-binding</keyword>
<keyword evidence="3" id="KW-0863">Zinc-finger</keyword>
<comment type="subcellular location">
    <subcellularLocation>
        <location evidence="1">Nucleus</location>
    </subcellularLocation>
</comment>
<dbReference type="Proteomes" id="UP000321331">
    <property type="component" value="Unassembled WGS sequence"/>
</dbReference>
<dbReference type="InterPro" id="IPR052035">
    <property type="entry name" value="ZnF_BED_domain_contain"/>
</dbReference>
<gene>
    <name evidence="8" type="ORF">FocTR4_00012245</name>
</gene>
<feature type="region of interest" description="Disordered" evidence="6">
    <location>
        <begin position="106"/>
        <end position="134"/>
    </location>
</feature>
<evidence type="ECO:0000313" key="8">
    <source>
        <dbReference type="EMBL" id="TXB97511.1"/>
    </source>
</evidence>
<keyword evidence="5" id="KW-0539">Nucleus</keyword>
<reference evidence="8 9" key="1">
    <citation type="submission" date="2019-07" db="EMBL/GenBank/DDBJ databases">
        <title>The First High-Quality Draft Genome Sequence of the Causal Agent of the Current Panama Disease Epidemic.</title>
        <authorList>
            <person name="Warmington R.J."/>
            <person name="Kay W."/>
            <person name="Jeffries A."/>
            <person name="Bebber D."/>
            <person name="Moore K."/>
            <person name="Studholme D.J."/>
        </authorList>
    </citation>
    <scope>NUCLEOTIDE SEQUENCE [LARGE SCALE GENOMIC DNA]</scope>
    <source>
        <strain evidence="8 9">TR4</strain>
    </source>
</reference>
<organism evidence="8 9">
    <name type="scientific">Fusarium oxysporum f. sp. cubense</name>
    <dbReference type="NCBI Taxonomy" id="61366"/>
    <lineage>
        <taxon>Eukaryota</taxon>
        <taxon>Fungi</taxon>
        <taxon>Dikarya</taxon>
        <taxon>Ascomycota</taxon>
        <taxon>Pezizomycotina</taxon>
        <taxon>Sordariomycetes</taxon>
        <taxon>Hypocreomycetidae</taxon>
        <taxon>Hypocreales</taxon>
        <taxon>Nectriaceae</taxon>
        <taxon>Fusarium</taxon>
        <taxon>Fusarium oxysporum species complex</taxon>
    </lineage>
</organism>
<evidence type="ECO:0000256" key="6">
    <source>
        <dbReference type="SAM" id="MobiDB-lite"/>
    </source>
</evidence>
<proteinExistence type="predicted"/>
<dbReference type="EMBL" id="VMNF01000014">
    <property type="protein sequence ID" value="TXB97511.1"/>
    <property type="molecule type" value="Genomic_DNA"/>
</dbReference>